<evidence type="ECO:0000313" key="2">
    <source>
        <dbReference type="Proteomes" id="UP000016923"/>
    </source>
</evidence>
<dbReference type="AlphaFoldDB" id="S3CP43"/>
<dbReference type="HOGENOM" id="CLU_2513228_0_0_1"/>
<protein>
    <submittedName>
        <fullName evidence="1">Uncharacterized protein</fullName>
    </submittedName>
</protein>
<proteinExistence type="predicted"/>
<organism evidence="1 2">
    <name type="scientific">Ophiostoma piceae (strain UAMH 11346)</name>
    <name type="common">Sap stain fungus</name>
    <dbReference type="NCBI Taxonomy" id="1262450"/>
    <lineage>
        <taxon>Eukaryota</taxon>
        <taxon>Fungi</taxon>
        <taxon>Dikarya</taxon>
        <taxon>Ascomycota</taxon>
        <taxon>Pezizomycotina</taxon>
        <taxon>Sordariomycetes</taxon>
        <taxon>Sordariomycetidae</taxon>
        <taxon>Ophiostomatales</taxon>
        <taxon>Ophiostomataceae</taxon>
        <taxon>Ophiostoma</taxon>
    </lineage>
</organism>
<accession>S3CP43</accession>
<evidence type="ECO:0000313" key="1">
    <source>
        <dbReference type="EMBL" id="EPE02355.1"/>
    </source>
</evidence>
<dbReference type="VEuPathDB" id="FungiDB:F503_03940"/>
<gene>
    <name evidence="1" type="ORF">F503_03940</name>
</gene>
<dbReference type="EMBL" id="KE148180">
    <property type="protein sequence ID" value="EPE02355.1"/>
    <property type="molecule type" value="Genomic_DNA"/>
</dbReference>
<dbReference type="Proteomes" id="UP000016923">
    <property type="component" value="Unassembled WGS sequence"/>
</dbReference>
<sequence length="85" mass="9825">MCKTIMYWKRWFCGHRDFIIDDIETCSEADARVPAVPCSISVREVVHDYGEGEEDEMCNECYDDLCAVCAPPRSAMYHFYGNNKS</sequence>
<reference evidence="1 2" key="1">
    <citation type="journal article" date="2013" name="BMC Genomics">
        <title>The genome and transcriptome of the pine saprophyte Ophiostoma piceae, and a comparison with the bark beetle-associated pine pathogen Grosmannia clavigera.</title>
        <authorList>
            <person name="Haridas S."/>
            <person name="Wang Y."/>
            <person name="Lim L."/>
            <person name="Massoumi Alamouti S."/>
            <person name="Jackman S."/>
            <person name="Docking R."/>
            <person name="Robertson G."/>
            <person name="Birol I."/>
            <person name="Bohlmann J."/>
            <person name="Breuil C."/>
        </authorList>
    </citation>
    <scope>NUCLEOTIDE SEQUENCE [LARGE SCALE GENOMIC DNA]</scope>
    <source>
        <strain evidence="1 2">UAMH 11346</strain>
    </source>
</reference>
<name>S3CP43_OPHP1</name>
<keyword evidence="2" id="KW-1185">Reference proteome</keyword>